<dbReference type="Proteomes" id="UP000053660">
    <property type="component" value="Unassembled WGS sequence"/>
</dbReference>
<dbReference type="OrthoDB" id="5857418at2759"/>
<feature type="transmembrane region" description="Helical" evidence="1">
    <location>
        <begin position="70"/>
        <end position="89"/>
    </location>
</feature>
<dbReference type="AlphaFoldDB" id="A0A0B1SEN2"/>
<keyword evidence="1" id="KW-0472">Membrane</keyword>
<keyword evidence="1" id="KW-1133">Transmembrane helix</keyword>
<gene>
    <name evidence="2" type="ORF">OESDEN_16904</name>
</gene>
<proteinExistence type="predicted"/>
<feature type="transmembrane region" description="Helical" evidence="1">
    <location>
        <begin position="36"/>
        <end position="64"/>
    </location>
</feature>
<organism evidence="2 3">
    <name type="scientific">Oesophagostomum dentatum</name>
    <name type="common">Nodular worm</name>
    <dbReference type="NCBI Taxonomy" id="61180"/>
    <lineage>
        <taxon>Eukaryota</taxon>
        <taxon>Metazoa</taxon>
        <taxon>Ecdysozoa</taxon>
        <taxon>Nematoda</taxon>
        <taxon>Chromadorea</taxon>
        <taxon>Rhabditida</taxon>
        <taxon>Rhabditina</taxon>
        <taxon>Rhabditomorpha</taxon>
        <taxon>Strongyloidea</taxon>
        <taxon>Strongylidae</taxon>
        <taxon>Oesophagostomum</taxon>
    </lineage>
</organism>
<dbReference type="InterPro" id="IPR052322">
    <property type="entry name" value="Mito_rRNA_Mtase_NSUN4"/>
</dbReference>
<evidence type="ECO:0000256" key="1">
    <source>
        <dbReference type="SAM" id="Phobius"/>
    </source>
</evidence>
<keyword evidence="3" id="KW-1185">Reference proteome</keyword>
<accession>A0A0B1SEN2</accession>
<reference evidence="2 3" key="1">
    <citation type="submission" date="2014-03" db="EMBL/GenBank/DDBJ databases">
        <title>Draft genome of the hookworm Oesophagostomum dentatum.</title>
        <authorList>
            <person name="Mitreva M."/>
        </authorList>
    </citation>
    <scope>NUCLEOTIDE SEQUENCE [LARGE SCALE GENOMIC DNA]</scope>
    <source>
        <strain evidence="2 3">OD-Hann</strain>
    </source>
</reference>
<dbReference type="PANTHER" id="PTHR46955:SF3">
    <property type="entry name" value="G_PROTEIN_RECEP_F1_2 DOMAIN-CONTAINING PROTEIN"/>
    <property type="match status" value="1"/>
</dbReference>
<sequence length="119" mass="13121">MILLKLHLIGKLSNASQQICGDGESRKFRQANRSSLGILITSLFFLTVPSIGVGFMEMIGYSIFKKIGPFYTVGLLCAGTSNSIIYIVLNRDMRKHAKNMVSESVGSPTTKIFQPSFNK</sequence>
<dbReference type="PANTHER" id="PTHR46955">
    <property type="entry name" value="PROTEIN CBG01349-RELATED"/>
    <property type="match status" value="1"/>
</dbReference>
<evidence type="ECO:0000313" key="3">
    <source>
        <dbReference type="Proteomes" id="UP000053660"/>
    </source>
</evidence>
<protein>
    <submittedName>
        <fullName evidence="2">Uncharacterized protein</fullName>
    </submittedName>
</protein>
<name>A0A0B1SEN2_OESDE</name>
<keyword evidence="1" id="KW-0812">Transmembrane</keyword>
<dbReference type="SUPFAM" id="SSF81321">
    <property type="entry name" value="Family A G protein-coupled receptor-like"/>
    <property type="match status" value="1"/>
</dbReference>
<dbReference type="Gene3D" id="1.20.1070.10">
    <property type="entry name" value="Rhodopsin 7-helix transmembrane proteins"/>
    <property type="match status" value="1"/>
</dbReference>
<dbReference type="EMBL" id="KN573648">
    <property type="protein sequence ID" value="KHJ83399.1"/>
    <property type="molecule type" value="Genomic_DNA"/>
</dbReference>
<evidence type="ECO:0000313" key="2">
    <source>
        <dbReference type="EMBL" id="KHJ83399.1"/>
    </source>
</evidence>